<dbReference type="InterPro" id="IPR038186">
    <property type="entry name" value="CHAD_dom_sf"/>
</dbReference>
<dbReference type="SUPFAM" id="SSF55154">
    <property type="entry name" value="CYTH-like phosphatases"/>
    <property type="match status" value="1"/>
</dbReference>
<feature type="domain" description="CHAD" evidence="2">
    <location>
        <begin position="243"/>
        <end position="507"/>
    </location>
</feature>
<dbReference type="InterPro" id="IPR007899">
    <property type="entry name" value="CHAD_dom"/>
</dbReference>
<accession>A7MWP5</accession>
<evidence type="ECO:0008006" key="5">
    <source>
        <dbReference type="Google" id="ProtNLM"/>
    </source>
</evidence>
<dbReference type="PANTHER" id="PTHR39569">
    <property type="entry name" value="INORGANIC TRIPHOSPHATASE"/>
    <property type="match status" value="1"/>
</dbReference>
<evidence type="ECO:0000313" key="3">
    <source>
        <dbReference type="EMBL" id="ABU69864.1"/>
    </source>
</evidence>
<dbReference type="AlphaFoldDB" id="A7MWP5"/>
<evidence type="ECO:0000313" key="4">
    <source>
        <dbReference type="Proteomes" id="UP000008152"/>
    </source>
</evidence>
<dbReference type="Gene3D" id="1.40.20.10">
    <property type="entry name" value="CHAD domain"/>
    <property type="match status" value="1"/>
</dbReference>
<dbReference type="InterPro" id="IPR023577">
    <property type="entry name" value="CYTH_domain"/>
</dbReference>
<dbReference type="KEGG" id="vha:VIBHAR_00864"/>
<dbReference type="SMART" id="SM01118">
    <property type="entry name" value="CYTH"/>
    <property type="match status" value="1"/>
</dbReference>
<proteinExistence type="predicted"/>
<dbReference type="InterPro" id="IPR039013">
    <property type="entry name" value="YgiF"/>
</dbReference>
<feature type="domain" description="CYTH" evidence="1">
    <location>
        <begin position="21"/>
        <end position="227"/>
    </location>
</feature>
<dbReference type="PROSITE" id="PS51708">
    <property type="entry name" value="CHAD"/>
    <property type="match status" value="1"/>
</dbReference>
<dbReference type="Pfam" id="PF05235">
    <property type="entry name" value="CHAD"/>
    <property type="match status" value="1"/>
</dbReference>
<dbReference type="GO" id="GO:0046872">
    <property type="term" value="F:metal ion binding"/>
    <property type="evidence" value="ECO:0007669"/>
    <property type="project" value="TreeGrafter"/>
</dbReference>
<dbReference type="GO" id="GO:0050355">
    <property type="term" value="F:inorganic triphosphate phosphatase activity"/>
    <property type="evidence" value="ECO:0007669"/>
    <property type="project" value="InterPro"/>
</dbReference>
<organism evidence="3 4">
    <name type="scientific">Vibrio campbellii (strain ATCC BAA-1116)</name>
    <dbReference type="NCBI Taxonomy" id="2902295"/>
    <lineage>
        <taxon>Bacteria</taxon>
        <taxon>Pseudomonadati</taxon>
        <taxon>Pseudomonadota</taxon>
        <taxon>Gammaproteobacteria</taxon>
        <taxon>Vibrionales</taxon>
        <taxon>Vibrionaceae</taxon>
        <taxon>Vibrio</taxon>
    </lineage>
</organism>
<dbReference type="EMBL" id="CP000789">
    <property type="protein sequence ID" value="ABU69864.1"/>
    <property type="molecule type" value="Genomic_DNA"/>
</dbReference>
<sequence>MPCEKLGNILFLSALKGIAMETEIELKFFVSPEFSETLRAKISETKVLQHSSRDLGNTYFDTADKWLRKHDIGLRIRRFDDVFVQTVKTAGRVVAGLHQRPEYNAEHTSNEPDLTLHPSDIWPTGKDVETLQAELTPLFSTNFTREQWLIGMPDGSQIEVAFDQGAVIAQGEDGEEKQDPICEVELELKSGQTEALFTLARSLCDAGGMRLGNLSKAAKGYRLASGYAGDEVKPLALVDSTKNDTVEYCLINSLEHALSHWHYHEQIYAERDCVESLREIVNAIRFIRQTFTIFGSMVPRRASAILRQEMKWLEEELEWLDEHAHLEELLDDKGNVLRKLDARKFLVSELTQQLGELPSREAVLELLSSARYTSLLLDLSRWILTRGWQPFLDDKAREKMSSNIQAFSVKQLDRTWAELMEAFPAERDLSAQEYVDQRYRLLRNLYTGIGFASLYDAEERTSFRLPWADLVHGIDDLLMLNHLLPLVGMLEGEEQEQLERWLHRQERSILHAMDQTRAISVEVEPYWQE</sequence>
<dbReference type="PROSITE" id="PS51707">
    <property type="entry name" value="CYTH"/>
    <property type="match status" value="1"/>
</dbReference>
<dbReference type="Pfam" id="PF01928">
    <property type="entry name" value="CYTH"/>
    <property type="match status" value="1"/>
</dbReference>
<reference evidence="3 4" key="1">
    <citation type="submission" date="2007-08" db="EMBL/GenBank/DDBJ databases">
        <authorList>
            <consortium name="The Vibrio harveyi Genome Sequencing Project"/>
            <person name="Bassler B."/>
            <person name="Clifton S.W."/>
            <person name="Fulton L."/>
            <person name="Delehaunty K."/>
            <person name="Fronick C."/>
            <person name="Harrison M."/>
            <person name="Markivic C."/>
            <person name="Fulton R."/>
            <person name="Tin-Wollam A.-M."/>
            <person name="Shah N."/>
            <person name="Pepin K."/>
            <person name="Nash W."/>
            <person name="Thiruvilangam P."/>
            <person name="Bhonagiri V."/>
            <person name="Waters C."/>
            <person name="Tu K.C."/>
            <person name="Irgon J."/>
            <person name="Wilson R.K."/>
        </authorList>
    </citation>
    <scope>NUCLEOTIDE SEQUENCE [LARGE SCALE GENOMIC DNA]</scope>
    <source>
        <strain evidence="4">ATCC BAA-1116 / BB120</strain>
    </source>
</reference>
<dbReference type="InterPro" id="IPR033469">
    <property type="entry name" value="CYTH-like_dom_sf"/>
</dbReference>
<dbReference type="PATRIC" id="fig|338187.36.peg.808"/>
<dbReference type="PANTHER" id="PTHR39569:SF1">
    <property type="entry name" value="INORGANIC TRIPHOSPHATASE"/>
    <property type="match status" value="1"/>
</dbReference>
<dbReference type="CDD" id="cd07756">
    <property type="entry name" value="CYTH-like_Pase_CHAD"/>
    <property type="match status" value="1"/>
</dbReference>
<gene>
    <name evidence="3" type="ordered locus">VIBHAR_00864</name>
</gene>
<evidence type="ECO:0000259" key="2">
    <source>
        <dbReference type="PROSITE" id="PS51708"/>
    </source>
</evidence>
<evidence type="ECO:0000259" key="1">
    <source>
        <dbReference type="PROSITE" id="PS51707"/>
    </source>
</evidence>
<dbReference type="SMART" id="SM00880">
    <property type="entry name" value="CHAD"/>
    <property type="match status" value="1"/>
</dbReference>
<protein>
    <recommendedName>
        <fullName evidence="5">Inorganic triphosphatase</fullName>
    </recommendedName>
</protein>
<dbReference type="Proteomes" id="UP000008152">
    <property type="component" value="Chromosome I"/>
</dbReference>
<name>A7MWP5_VIBC1</name>
<dbReference type="Gene3D" id="2.40.320.10">
    <property type="entry name" value="Hypothetical Protein Pfu-838710-001"/>
    <property type="match status" value="1"/>
</dbReference>